<feature type="compositionally biased region" description="Acidic residues" evidence="1">
    <location>
        <begin position="811"/>
        <end position="829"/>
    </location>
</feature>
<evidence type="ECO:0000313" key="3">
    <source>
        <dbReference type="EMBL" id="GEW95855.1"/>
    </source>
</evidence>
<accession>A0A699H3Y6</accession>
<feature type="region of interest" description="Disordered" evidence="1">
    <location>
        <begin position="914"/>
        <end position="955"/>
    </location>
</feature>
<proteinExistence type="predicted"/>
<feature type="domain" description="Reverse transcriptase Ty1/copia-type" evidence="2">
    <location>
        <begin position="572"/>
        <end position="659"/>
    </location>
</feature>
<dbReference type="Pfam" id="PF07727">
    <property type="entry name" value="RVT_2"/>
    <property type="match status" value="1"/>
</dbReference>
<dbReference type="GO" id="GO:0003676">
    <property type="term" value="F:nucleic acid binding"/>
    <property type="evidence" value="ECO:0007669"/>
    <property type="project" value="InterPro"/>
</dbReference>
<feature type="region of interest" description="Disordered" evidence="1">
    <location>
        <begin position="714"/>
        <end position="829"/>
    </location>
</feature>
<organism evidence="3">
    <name type="scientific">Tanacetum cinerariifolium</name>
    <name type="common">Dalmatian daisy</name>
    <name type="synonym">Chrysanthemum cinerariifolium</name>
    <dbReference type="NCBI Taxonomy" id="118510"/>
    <lineage>
        <taxon>Eukaryota</taxon>
        <taxon>Viridiplantae</taxon>
        <taxon>Streptophyta</taxon>
        <taxon>Embryophyta</taxon>
        <taxon>Tracheophyta</taxon>
        <taxon>Spermatophyta</taxon>
        <taxon>Magnoliopsida</taxon>
        <taxon>eudicotyledons</taxon>
        <taxon>Gunneridae</taxon>
        <taxon>Pentapetalae</taxon>
        <taxon>asterids</taxon>
        <taxon>campanulids</taxon>
        <taxon>Asterales</taxon>
        <taxon>Asteraceae</taxon>
        <taxon>Asteroideae</taxon>
        <taxon>Anthemideae</taxon>
        <taxon>Anthemidinae</taxon>
        <taxon>Tanacetum</taxon>
    </lineage>
</organism>
<evidence type="ECO:0000256" key="1">
    <source>
        <dbReference type="SAM" id="MobiDB-lite"/>
    </source>
</evidence>
<name>A0A699H3Y6_TANCI</name>
<feature type="compositionally biased region" description="Acidic residues" evidence="1">
    <location>
        <begin position="781"/>
        <end position="800"/>
    </location>
</feature>
<dbReference type="SUPFAM" id="SSF53098">
    <property type="entry name" value="Ribonuclease H-like"/>
    <property type="match status" value="1"/>
</dbReference>
<evidence type="ECO:0000259" key="2">
    <source>
        <dbReference type="Pfam" id="PF07727"/>
    </source>
</evidence>
<feature type="compositionally biased region" description="Polar residues" evidence="1">
    <location>
        <begin position="232"/>
        <end position="241"/>
    </location>
</feature>
<sequence>MNSSDLIFLKDPPKLRFIKNFLKSAWKNSVSNQSASSFNQYFELNELKAQPQEKDTIIVKLKERINSPSGNVNKDKVKKDIEEIETINIKLDHRVNLKSVEIFDLNANLQEQGSIIAALRDEFKKLKGKAIVNNIVTTYTINLEMLKVDVEPIAPRLLNNKTVHSDYLRLTKEHVVILREVVEQGKSLNPLNNSLDHAFSNKPMLSSTRAKPFTSSSGSQPLGNTKKDKVQQPPSSTQKNNIEAHPRTVKSSLINKNCAIESKGTTTVQHSKLNANSELICVKCNGCMLFDNRDLCVPNVIDDVNARTKSKSVKKAANRKDWKATRKVFTIFIYTLKPTGWTITIVGNEHPLTTITTTTVVPSRKLISLETDTPKPVVTLVYLRKPRKSKTIHPVSKSKVIKSVSANKKEPSKSWGSTASNVSSFSLVECSIDGKKYILVIVDDYSRFTCVKGLKSKDEAPDFIVKFLKMIQVRLKAPVHRIRIDNGTNNSQTTPETQTHVISNDVEEDNHDLDVAHMNNDLFFSVDESPKTFTFRDDPLHESLHKDSISQGSSSNMRQTPTLFKSVDRVFLIKLKWIYKVKTDEFGAMLKNKARLVAHGFRQEECIDFEESFAPISRIEAIRIFIANATYKNLTIFQMDAKMTFLDGELKEEMTANVPEIYMHEFWATVSSHHHSLRLKINSRSYTLNVENFRDMLHIFPRLPAYKEYYAVTSGGEPQKPKTKYKKKANESVTSPKSKTSCASKGTRLKSKAKVTKPGMKKQPAKKRKEKGLAVLSEGDSKDEDDNDDHGYDDDDEEDVDKGVRTPFDNEFTDEEKLDDEETLDDKEDDEVFKELYEDVNVNLEKVDADMTDANELVQSSSVSFDFTSKFLNLKNPSLVDNKIASLMETLAPHATAIPELTFKDETIKTRMKIPSLDQTRGRKEGNPVKILSPSKIQGLRKRSPQAPPKKLPNLNTRLPTKAATYVLKWIEDLVPELWSPVVVNYDQHAYFGTSHWGPKRQTLYKYASNLISTKDVYPRRRIITVTRLTIMKKYDYDYLEEIKRKRLIRTDELHKFSDGILNHVWIALHDIATGIRMDYLPMMKWSNLDKKQVRVMLQDIVKQLLSEEVDVNSGKAFQTGVGYASGYSQAALSEEVDVNSGKVCW</sequence>
<feature type="compositionally biased region" description="Polar residues" evidence="1">
    <location>
        <begin position="203"/>
        <end position="223"/>
    </location>
</feature>
<comment type="caution">
    <text evidence="3">The sequence shown here is derived from an EMBL/GenBank/DDBJ whole genome shotgun (WGS) entry which is preliminary data.</text>
</comment>
<dbReference type="EMBL" id="BKCJ010082276">
    <property type="protein sequence ID" value="GEW95855.1"/>
    <property type="molecule type" value="Genomic_DNA"/>
</dbReference>
<feature type="compositionally biased region" description="Polar residues" evidence="1">
    <location>
        <begin position="731"/>
        <end position="744"/>
    </location>
</feature>
<dbReference type="InterPro" id="IPR036397">
    <property type="entry name" value="RNaseH_sf"/>
</dbReference>
<feature type="region of interest" description="Disordered" evidence="1">
    <location>
        <begin position="199"/>
        <end position="247"/>
    </location>
</feature>
<protein>
    <submittedName>
        <fullName evidence="3">Retrovirus-related Pol polyprotein from transposon TNT 1-94</fullName>
    </submittedName>
</protein>
<dbReference type="Gene3D" id="3.30.420.10">
    <property type="entry name" value="Ribonuclease H-like superfamily/Ribonuclease H"/>
    <property type="match status" value="1"/>
</dbReference>
<reference evidence="3" key="1">
    <citation type="journal article" date="2019" name="Sci. Rep.">
        <title>Draft genome of Tanacetum cinerariifolium, the natural source of mosquito coil.</title>
        <authorList>
            <person name="Yamashiro T."/>
            <person name="Shiraishi A."/>
            <person name="Satake H."/>
            <person name="Nakayama K."/>
        </authorList>
    </citation>
    <scope>NUCLEOTIDE SEQUENCE</scope>
</reference>
<feature type="compositionally biased region" description="Basic residues" evidence="1">
    <location>
        <begin position="747"/>
        <end position="770"/>
    </location>
</feature>
<dbReference type="InterPro" id="IPR013103">
    <property type="entry name" value="RVT_2"/>
</dbReference>
<dbReference type="InterPro" id="IPR012337">
    <property type="entry name" value="RNaseH-like_sf"/>
</dbReference>
<dbReference type="AlphaFoldDB" id="A0A699H3Y6"/>
<gene>
    <name evidence="3" type="ORF">Tci_267831</name>
</gene>